<reference evidence="2 3" key="1">
    <citation type="journal article" date="2016" name="Nat. Commun.">
        <title>Thousands of microbial genomes shed light on interconnected biogeochemical processes in an aquifer system.</title>
        <authorList>
            <person name="Anantharaman K."/>
            <person name="Brown C.T."/>
            <person name="Hug L.A."/>
            <person name="Sharon I."/>
            <person name="Castelle C.J."/>
            <person name="Probst A.J."/>
            <person name="Thomas B.C."/>
            <person name="Singh A."/>
            <person name="Wilkins M.J."/>
            <person name="Karaoz U."/>
            <person name="Brodie E.L."/>
            <person name="Williams K.H."/>
            <person name="Hubbard S.S."/>
            <person name="Banfield J.F."/>
        </authorList>
    </citation>
    <scope>NUCLEOTIDE SEQUENCE [LARGE SCALE GENOMIC DNA]</scope>
</reference>
<name>A0A1F8EBE4_9BACT</name>
<comment type="caution">
    <text evidence="2">The sequence shown here is derived from an EMBL/GenBank/DDBJ whole genome shotgun (WGS) entry which is preliminary data.</text>
</comment>
<accession>A0A1F8EBE4</accession>
<dbReference type="AlphaFoldDB" id="A0A1F8EBE4"/>
<feature type="compositionally biased region" description="Basic and acidic residues" evidence="1">
    <location>
        <begin position="149"/>
        <end position="164"/>
    </location>
</feature>
<evidence type="ECO:0000313" key="3">
    <source>
        <dbReference type="Proteomes" id="UP000176893"/>
    </source>
</evidence>
<organism evidence="2 3">
    <name type="scientific">Candidatus Yanofskybacteria bacterium RIFCSPHIGHO2_01_FULL_41_26</name>
    <dbReference type="NCBI Taxonomy" id="1802661"/>
    <lineage>
        <taxon>Bacteria</taxon>
        <taxon>Candidatus Yanofskyibacteriota</taxon>
    </lineage>
</organism>
<dbReference type="EMBL" id="MGJB01000017">
    <property type="protein sequence ID" value="OGM98241.1"/>
    <property type="molecule type" value="Genomic_DNA"/>
</dbReference>
<dbReference type="Proteomes" id="UP000176893">
    <property type="component" value="Unassembled WGS sequence"/>
</dbReference>
<evidence type="ECO:0000313" key="2">
    <source>
        <dbReference type="EMBL" id="OGM98241.1"/>
    </source>
</evidence>
<gene>
    <name evidence="2" type="ORF">A2649_03040</name>
</gene>
<sequence>MSLEHPQNQEKEISLEKKSPVFELLKNVALAGLLSAGMYYGSKEALESMQIQKITQEGVTEKDGQKIMTGEVETGDGVKYRVEVNADSYNEKGGKGVGVGGGDFNTTYMHSVNEDGSGVTIKVDVYPWGAKLTTQELGPSGKVLSERASSIKEEPKNFVEEAGR</sequence>
<evidence type="ECO:0000256" key="1">
    <source>
        <dbReference type="SAM" id="MobiDB-lite"/>
    </source>
</evidence>
<dbReference type="STRING" id="1802661.A2649_03040"/>
<proteinExistence type="predicted"/>
<feature type="region of interest" description="Disordered" evidence="1">
    <location>
        <begin position="141"/>
        <end position="164"/>
    </location>
</feature>
<protein>
    <submittedName>
        <fullName evidence="2">Uncharacterized protein</fullName>
    </submittedName>
</protein>